<dbReference type="InterPro" id="IPR025558">
    <property type="entry name" value="DUF4283"/>
</dbReference>
<accession>A0A9R0HYG4</accession>
<gene>
    <name evidence="3" type="primary">LOC110778941</name>
</gene>
<organism evidence="2 3">
    <name type="scientific">Spinacia oleracea</name>
    <name type="common">Spinach</name>
    <dbReference type="NCBI Taxonomy" id="3562"/>
    <lineage>
        <taxon>Eukaryota</taxon>
        <taxon>Viridiplantae</taxon>
        <taxon>Streptophyta</taxon>
        <taxon>Embryophyta</taxon>
        <taxon>Tracheophyta</taxon>
        <taxon>Spermatophyta</taxon>
        <taxon>Magnoliopsida</taxon>
        <taxon>eudicotyledons</taxon>
        <taxon>Gunneridae</taxon>
        <taxon>Pentapetalae</taxon>
        <taxon>Caryophyllales</taxon>
        <taxon>Chenopodiaceae</taxon>
        <taxon>Chenopodioideae</taxon>
        <taxon>Anserineae</taxon>
        <taxon>Spinacia</taxon>
    </lineage>
</organism>
<evidence type="ECO:0000313" key="2">
    <source>
        <dbReference type="Proteomes" id="UP000813463"/>
    </source>
</evidence>
<evidence type="ECO:0000259" key="1">
    <source>
        <dbReference type="Pfam" id="PF14111"/>
    </source>
</evidence>
<reference evidence="3" key="2">
    <citation type="submission" date="2025-08" db="UniProtKB">
        <authorList>
            <consortium name="RefSeq"/>
        </authorList>
    </citation>
    <scope>IDENTIFICATION</scope>
    <source>
        <tissue evidence="3">Leaf</tissue>
    </source>
</reference>
<feature type="domain" description="DUF4283" evidence="1">
    <location>
        <begin position="31"/>
        <end position="114"/>
    </location>
</feature>
<dbReference type="Proteomes" id="UP000813463">
    <property type="component" value="Chromosome 1"/>
</dbReference>
<dbReference type="PANTHER" id="PTHR31286">
    <property type="entry name" value="GLYCINE-RICH CELL WALL STRUCTURAL PROTEIN 1.8-LIKE"/>
    <property type="match status" value="1"/>
</dbReference>
<keyword evidence="2" id="KW-1185">Reference proteome</keyword>
<dbReference type="KEGG" id="soe:110778941"/>
<evidence type="ECO:0000313" key="3">
    <source>
        <dbReference type="RefSeq" id="XP_021839163.1"/>
    </source>
</evidence>
<protein>
    <recommendedName>
        <fullName evidence="1">DUF4283 domain-containing protein</fullName>
    </recommendedName>
</protein>
<dbReference type="InterPro" id="IPR040256">
    <property type="entry name" value="At4g02000-like"/>
</dbReference>
<dbReference type="GeneID" id="110778941"/>
<name>A0A9R0HYG4_SPIOL</name>
<proteinExistence type="predicted"/>
<sequence length="234" mass="26316">MPCASSSPVGFNPSEEIFIPLDQEVCSGLCDSWKCAIIGKVIGKSFSFQFLKEQLHKLFVNLGEWDLFMLGKGFFTVKFGNGDDVRVVMEKGSWSIMGFPLFLKLWEPGFKPSEAEIDTATIWITLPKLPLELYDTKILQAVGSALGRLIKIDVKTIDKERVKFARLLIQVKTSEPIPKLVWIGATKQVIMAQDPTHFCKFYKVYGHYIQDCKKVAGRKVKANTGDNGERSSEN</sequence>
<dbReference type="AlphaFoldDB" id="A0A9R0HYG4"/>
<dbReference type="OrthoDB" id="1085362at2759"/>
<dbReference type="PANTHER" id="PTHR31286:SF99">
    <property type="entry name" value="DUF4283 DOMAIN-CONTAINING PROTEIN"/>
    <property type="match status" value="1"/>
</dbReference>
<reference evidence="2" key="1">
    <citation type="journal article" date="2021" name="Nat. Commun.">
        <title>Genomic analyses provide insights into spinach domestication and the genetic basis of agronomic traits.</title>
        <authorList>
            <person name="Cai X."/>
            <person name="Sun X."/>
            <person name="Xu C."/>
            <person name="Sun H."/>
            <person name="Wang X."/>
            <person name="Ge C."/>
            <person name="Zhang Z."/>
            <person name="Wang Q."/>
            <person name="Fei Z."/>
            <person name="Jiao C."/>
            <person name="Wang Q."/>
        </authorList>
    </citation>
    <scope>NUCLEOTIDE SEQUENCE [LARGE SCALE GENOMIC DNA]</scope>
    <source>
        <strain evidence="2">cv. Varoflay</strain>
    </source>
</reference>
<dbReference type="RefSeq" id="XP_021839163.1">
    <property type="nucleotide sequence ID" value="XM_021983471.2"/>
</dbReference>
<dbReference type="Pfam" id="PF14111">
    <property type="entry name" value="DUF4283"/>
    <property type="match status" value="1"/>
</dbReference>